<dbReference type="EMBL" id="OP880253">
    <property type="protein sequence ID" value="WAE39547.1"/>
    <property type="molecule type" value="Genomic_DNA"/>
</dbReference>
<protein>
    <submittedName>
        <fullName evidence="1">Uncharacterized protein</fullName>
    </submittedName>
</protein>
<reference evidence="1 2" key="1">
    <citation type="submission" date="2022-10" db="EMBL/GenBank/DDBJ databases">
        <title>Evolutionary Diversification of Methanotrophic Ca. Methanophagales (ANME-1) and Their Expansive Virome.</title>
        <authorList>
            <person name="Laso-Perez R."/>
            <person name="Wu F."/>
            <person name="Cremiere A."/>
            <person name="Speth D.R."/>
            <person name="Magyar J.S."/>
            <person name="Krupovic M."/>
            <person name="Orphan V.J."/>
        </authorList>
    </citation>
    <scope>NUCLEOTIDE SEQUENCE [LARGE SCALE GENOMIC DNA]</scope>
</reference>
<dbReference type="Proteomes" id="UP001156237">
    <property type="component" value="Segment"/>
</dbReference>
<keyword evidence="2" id="KW-1185">Reference proteome</keyword>
<accession>A0A9E8VFC2</accession>
<gene>
    <name evidence="1" type="ORF">FHOMOCKG_00019</name>
</gene>
<organism evidence="1 2">
    <name type="scientific">Methanophagales virus GBV302</name>
    <dbReference type="NCBI Taxonomy" id="2999281"/>
    <lineage>
        <taxon>Viruses</taxon>
        <taxon>Duplodnaviria</taxon>
        <taxon>Heunggongvirae</taxon>
        <taxon>Uroviricota</taxon>
        <taxon>Caudoviricetes</taxon>
        <taxon>Nakonvirales</taxon>
        <taxon>Ekchuahviridae</taxon>
        <taxon>Kukulkanvirus</taxon>
        <taxon>Kukulkanvirus mexicoense</taxon>
    </lineage>
</organism>
<sequence length="80" mass="9528">MSCDFPIECRFWDSKERKCKLSLEEFQELCEKGRNPCETHQRKIDATAEREFIKAYNGNDDETMKTIVSSPFTNFGKRRR</sequence>
<evidence type="ECO:0000313" key="2">
    <source>
        <dbReference type="Proteomes" id="UP001156237"/>
    </source>
</evidence>
<name>A0A9E8VFC2_9CAUD</name>
<evidence type="ECO:0000313" key="1">
    <source>
        <dbReference type="EMBL" id="WAE39547.1"/>
    </source>
</evidence>
<proteinExistence type="predicted"/>